<feature type="transmembrane region" description="Helical" evidence="6">
    <location>
        <begin position="12"/>
        <end position="33"/>
    </location>
</feature>
<organism evidence="7 8">
    <name type="scientific">Terribacillus halophilus</name>
    <dbReference type="NCBI Taxonomy" id="361279"/>
    <lineage>
        <taxon>Bacteria</taxon>
        <taxon>Bacillati</taxon>
        <taxon>Bacillota</taxon>
        <taxon>Bacilli</taxon>
        <taxon>Bacillales</taxon>
        <taxon>Bacillaceae</taxon>
        <taxon>Terribacillus</taxon>
    </lineage>
</organism>
<keyword evidence="8" id="KW-1185">Reference proteome</keyword>
<keyword evidence="2" id="KW-0813">Transport</keyword>
<keyword evidence="5 6" id="KW-0472">Membrane</keyword>
<dbReference type="OrthoDB" id="9762833at2"/>
<feature type="transmembrane region" description="Helical" evidence="6">
    <location>
        <begin position="39"/>
        <end position="63"/>
    </location>
</feature>
<dbReference type="NCBIfam" id="NF037979">
    <property type="entry name" value="Na_transp"/>
    <property type="match status" value="1"/>
</dbReference>
<feature type="transmembrane region" description="Helical" evidence="6">
    <location>
        <begin position="342"/>
        <end position="363"/>
    </location>
</feature>
<keyword evidence="3 6" id="KW-0812">Transmembrane</keyword>
<dbReference type="RefSeq" id="WP_093726107.1">
    <property type="nucleotide sequence ID" value="NZ_FMZB01000002.1"/>
</dbReference>
<evidence type="ECO:0000256" key="3">
    <source>
        <dbReference type="ARBA" id="ARBA00022692"/>
    </source>
</evidence>
<evidence type="ECO:0000256" key="6">
    <source>
        <dbReference type="SAM" id="Phobius"/>
    </source>
</evidence>
<proteinExistence type="predicted"/>
<feature type="transmembrane region" description="Helical" evidence="6">
    <location>
        <begin position="296"/>
        <end position="322"/>
    </location>
</feature>
<reference evidence="8" key="1">
    <citation type="submission" date="2016-10" db="EMBL/GenBank/DDBJ databases">
        <authorList>
            <person name="Varghese N."/>
            <person name="Submissions S."/>
        </authorList>
    </citation>
    <scope>NUCLEOTIDE SEQUENCE [LARGE SCALE GENOMIC DNA]</scope>
    <source>
        <strain evidence="8">DSM 21620</strain>
    </source>
</reference>
<accession>A0A1G6L6G7</accession>
<gene>
    <name evidence="7" type="ORF">SAMN05421663_102269</name>
</gene>
<name>A0A1G6L6G7_9BACI</name>
<keyword evidence="4 6" id="KW-1133">Transmembrane helix</keyword>
<dbReference type="CDD" id="cd10336">
    <property type="entry name" value="SLC6sbd_Tyt1-Like"/>
    <property type="match status" value="1"/>
</dbReference>
<dbReference type="PROSITE" id="PS50267">
    <property type="entry name" value="NA_NEUROTRAN_SYMP_3"/>
    <property type="match status" value="1"/>
</dbReference>
<evidence type="ECO:0000256" key="1">
    <source>
        <dbReference type="ARBA" id="ARBA00004141"/>
    </source>
</evidence>
<dbReference type="Proteomes" id="UP000198666">
    <property type="component" value="Unassembled WGS sequence"/>
</dbReference>
<protein>
    <submittedName>
        <fullName evidence="7">Neurotransmitter:Na+ symporter, NSS family</fullName>
    </submittedName>
</protein>
<feature type="transmembrane region" description="Helical" evidence="6">
    <location>
        <begin position="214"/>
        <end position="236"/>
    </location>
</feature>
<feature type="transmembrane region" description="Helical" evidence="6">
    <location>
        <begin position="83"/>
        <end position="114"/>
    </location>
</feature>
<dbReference type="PANTHER" id="PTHR42948:SF1">
    <property type="entry name" value="TRANSPORTER"/>
    <property type="match status" value="1"/>
</dbReference>
<feature type="transmembrane region" description="Helical" evidence="6">
    <location>
        <begin position="144"/>
        <end position="162"/>
    </location>
</feature>
<dbReference type="Pfam" id="PF00209">
    <property type="entry name" value="SNF"/>
    <property type="match status" value="2"/>
</dbReference>
<comment type="subcellular location">
    <subcellularLocation>
        <location evidence="1">Membrane</location>
        <topology evidence="1">Multi-pass membrane protein</topology>
    </subcellularLocation>
</comment>
<dbReference type="AlphaFoldDB" id="A0A1G6L6G7"/>
<feature type="transmembrane region" description="Helical" evidence="6">
    <location>
        <begin position="174"/>
        <end position="194"/>
    </location>
</feature>
<evidence type="ECO:0000256" key="2">
    <source>
        <dbReference type="ARBA" id="ARBA00022448"/>
    </source>
</evidence>
<evidence type="ECO:0000256" key="4">
    <source>
        <dbReference type="ARBA" id="ARBA00022989"/>
    </source>
</evidence>
<dbReference type="InterPro" id="IPR037272">
    <property type="entry name" value="SNS_sf"/>
</dbReference>
<dbReference type="EMBL" id="FMZB01000002">
    <property type="protein sequence ID" value="SDC38713.1"/>
    <property type="molecule type" value="Genomic_DNA"/>
</dbReference>
<evidence type="ECO:0000313" key="7">
    <source>
        <dbReference type="EMBL" id="SDC38713.1"/>
    </source>
</evidence>
<evidence type="ECO:0000313" key="8">
    <source>
        <dbReference type="Proteomes" id="UP000198666"/>
    </source>
</evidence>
<sequence>MSQEHWKSKLGFILAAAGSAIGLGAIWKFPYIAGTGGGGAFFLIFLLFTVILGAPLLIGEFVIGRRTKLDAVSAYQKIAPGSFWTVIGRLGVVTCFILLSFYSVVGGWIIIYLFEAIRGNLNGLSQDGYGTLFNDIIANPGPTLFAQFLFVLITILVVAKGVQKGIEVTSKIMMPALFLLFLVLVIRSVSLDGSMEGIKFMLVPDFSNLTSESVLFALGQAFFTLSVGVSVMVTYASYLPKTQHLPQAAFSIIIINIFVALLAGLAIFPGVFSFGMEPDAGPVLIFAVLPAVFGNMQFGTIFFIIFLLLFLFAALTSAFSMLEIFVAATTKKDNTKRTKRTWLLGLLIFLVGIPSCLSYGVLSDFLIFDKTIFDLFDYTVSNILMPLGALLISLFVPLKMNKSELFEELALGSNVGRVFFNVWYYLLKYVTPVAIIIVFLDVLGLWDLIFGLFS</sequence>
<dbReference type="GO" id="GO:0016020">
    <property type="term" value="C:membrane"/>
    <property type="evidence" value="ECO:0007669"/>
    <property type="project" value="UniProtKB-SubCell"/>
</dbReference>
<evidence type="ECO:0000256" key="5">
    <source>
        <dbReference type="ARBA" id="ARBA00023136"/>
    </source>
</evidence>
<dbReference type="PANTHER" id="PTHR42948">
    <property type="entry name" value="TRANSPORTER"/>
    <property type="match status" value="1"/>
</dbReference>
<feature type="transmembrane region" description="Helical" evidence="6">
    <location>
        <begin position="248"/>
        <end position="276"/>
    </location>
</feature>
<dbReference type="STRING" id="361279.SAMN05421663_102269"/>
<dbReference type="PRINTS" id="PR00176">
    <property type="entry name" value="NANEUSMPORT"/>
</dbReference>
<dbReference type="InterPro" id="IPR000175">
    <property type="entry name" value="Na/ntran_symport"/>
</dbReference>
<dbReference type="InterPro" id="IPR047218">
    <property type="entry name" value="YocR/YhdH-like"/>
</dbReference>
<feature type="transmembrane region" description="Helical" evidence="6">
    <location>
        <begin position="375"/>
        <end position="397"/>
    </location>
</feature>
<dbReference type="SUPFAM" id="SSF161070">
    <property type="entry name" value="SNF-like"/>
    <property type="match status" value="1"/>
</dbReference>